<dbReference type="RefSeq" id="WP_184533102.1">
    <property type="nucleotide sequence ID" value="NZ_JACHJW010000001.1"/>
</dbReference>
<gene>
    <name evidence="2" type="ORF">FHR38_000969</name>
</gene>
<sequence>MTGRGGGMGALRRVWAFRGHYLLVAVLAMAVALLVTSVPRIANRLTDQGLREQIAAQTPTSRDITYTMAMPMRGQEGPERLAVLRNQMPPELSRLVGEEWFTAQTPPSVVARLDPDSKGFWTELALRASSGIEAAATIVDGRWPDTNPVSGTPVEVAMAESTAAELGMRVGHRLRTDKAGVPSLDLRIVGLFRPIDPGNGVWDSLPPALRAVPPPGDGQPHTAVVVTNFVRLEALMNVLPTSFEWRYRVDPARFDATRTETLVDALARLDRSLPGDLKVTQGVDRMLREFLAALVSARTVLVIISAGVLATLAGLIGLSAGLIVRRRREEFGLLRARGGGWRSVAGRSLTEALLVVPLAMALGWAVGLAVPGRASGTVWSVALGAVLITAAVPLAVGLSRPSHVQRRQTRGPAGLTRRLTTEISVLVLAVLGTVLLYRRGLTSGAIDPLLVSVPVLLAVAVALVVLRLYPWPVRLFGRLSARGRGTVAFLGLARAGRSVASTPLVVVILAVATTGFCAIARTSIEDGRDRAADHVVPASALLTGDRFAPDTAGELAAVPGVQAVTGLTSQPGQRIVRLDGGVSGLDEVHVLVLDPSAFRRLAAEAGITVELPAALTGAVAGSGPVPALVSPEVAAELSELSGPAAIAVQNRRYPFQVAAVEETFPMIARTSDRFLVLPAQALPSTPDQQLVPTGFLVTGDGYDPAALQQAGAAGQQRYYSSGLGTGRLPGRPAVLTEWSTVRAELAAGGANGLLFFGFGAGVVGGGVLGLLAVAFVVLAGARARGRVLSRLRTMGLSPGQWRGLLLMELAPLLGVSLLTGAAVGTLLPLVLTPVLGLSTFTDGLPVRIGFEPSLLVGIGVFGVLALLVATVLETMINRRMRLGDVLRLGEETP</sequence>
<dbReference type="InterPro" id="IPR050250">
    <property type="entry name" value="Macrolide_Exporter_MacB"/>
</dbReference>
<evidence type="ECO:0000256" key="1">
    <source>
        <dbReference type="SAM" id="Phobius"/>
    </source>
</evidence>
<comment type="caution">
    <text evidence="2">The sequence shown here is derived from an EMBL/GenBank/DDBJ whole genome shotgun (WGS) entry which is preliminary data.</text>
</comment>
<name>A0A7W7SML4_9ACTN</name>
<dbReference type="Proteomes" id="UP000578819">
    <property type="component" value="Unassembled WGS sequence"/>
</dbReference>
<feature type="transmembrane region" description="Helical" evidence="1">
    <location>
        <begin position="753"/>
        <end position="783"/>
    </location>
</feature>
<protein>
    <submittedName>
        <fullName evidence="2">Putative ABC transport system permease protein</fullName>
    </submittedName>
</protein>
<feature type="transmembrane region" description="Helical" evidence="1">
    <location>
        <begin position="852"/>
        <end position="872"/>
    </location>
</feature>
<keyword evidence="1" id="KW-0812">Transmembrane</keyword>
<dbReference type="AlphaFoldDB" id="A0A7W7SML4"/>
<dbReference type="PANTHER" id="PTHR30572">
    <property type="entry name" value="MEMBRANE COMPONENT OF TRANSPORTER-RELATED"/>
    <property type="match status" value="1"/>
</dbReference>
<feature type="transmembrane region" description="Helical" evidence="1">
    <location>
        <begin position="449"/>
        <end position="469"/>
    </location>
</feature>
<organism evidence="2 3">
    <name type="scientific">Micromonospora polyrhachis</name>
    <dbReference type="NCBI Taxonomy" id="1282883"/>
    <lineage>
        <taxon>Bacteria</taxon>
        <taxon>Bacillati</taxon>
        <taxon>Actinomycetota</taxon>
        <taxon>Actinomycetes</taxon>
        <taxon>Micromonosporales</taxon>
        <taxon>Micromonosporaceae</taxon>
        <taxon>Micromonospora</taxon>
    </lineage>
</organism>
<keyword evidence="3" id="KW-1185">Reference proteome</keyword>
<proteinExistence type="predicted"/>
<evidence type="ECO:0000313" key="3">
    <source>
        <dbReference type="Proteomes" id="UP000578819"/>
    </source>
</evidence>
<feature type="transmembrane region" description="Helical" evidence="1">
    <location>
        <begin position="300"/>
        <end position="324"/>
    </location>
</feature>
<feature type="transmembrane region" description="Helical" evidence="1">
    <location>
        <begin position="344"/>
        <end position="366"/>
    </location>
</feature>
<keyword evidence="1" id="KW-0472">Membrane</keyword>
<keyword evidence="1" id="KW-1133">Transmembrane helix</keyword>
<reference evidence="2 3" key="1">
    <citation type="submission" date="2020-08" db="EMBL/GenBank/DDBJ databases">
        <title>Sequencing the genomes of 1000 actinobacteria strains.</title>
        <authorList>
            <person name="Klenk H.-P."/>
        </authorList>
    </citation>
    <scope>NUCLEOTIDE SEQUENCE [LARGE SCALE GENOMIC DNA]</scope>
    <source>
        <strain evidence="2 3">DSM 45886</strain>
    </source>
</reference>
<dbReference type="PANTHER" id="PTHR30572:SF4">
    <property type="entry name" value="ABC TRANSPORTER PERMEASE YTRF"/>
    <property type="match status" value="1"/>
</dbReference>
<dbReference type="GO" id="GO:0022857">
    <property type="term" value="F:transmembrane transporter activity"/>
    <property type="evidence" value="ECO:0007669"/>
    <property type="project" value="TreeGrafter"/>
</dbReference>
<evidence type="ECO:0000313" key="2">
    <source>
        <dbReference type="EMBL" id="MBB4957236.1"/>
    </source>
</evidence>
<feature type="transmembrane region" description="Helical" evidence="1">
    <location>
        <begin position="804"/>
        <end position="832"/>
    </location>
</feature>
<accession>A0A7W7SML4</accession>
<feature type="transmembrane region" description="Helical" evidence="1">
    <location>
        <begin position="378"/>
        <end position="398"/>
    </location>
</feature>
<feature type="transmembrane region" description="Helical" evidence="1">
    <location>
        <begin position="504"/>
        <end position="524"/>
    </location>
</feature>
<dbReference type="EMBL" id="JACHJW010000001">
    <property type="protein sequence ID" value="MBB4957236.1"/>
    <property type="molecule type" value="Genomic_DNA"/>
</dbReference>
<dbReference type="GO" id="GO:0005886">
    <property type="term" value="C:plasma membrane"/>
    <property type="evidence" value="ECO:0007669"/>
    <property type="project" value="UniProtKB-SubCell"/>
</dbReference>
<feature type="transmembrane region" description="Helical" evidence="1">
    <location>
        <begin position="21"/>
        <end position="42"/>
    </location>
</feature>
<feature type="transmembrane region" description="Helical" evidence="1">
    <location>
        <begin position="419"/>
        <end position="437"/>
    </location>
</feature>